<comment type="caution">
    <text evidence="4">The sequence shown here is derived from an EMBL/GenBank/DDBJ whole genome shotgun (WGS) entry which is preliminary data.</text>
</comment>
<dbReference type="Proteomes" id="UP001297600">
    <property type="component" value="Unassembled WGS sequence"/>
</dbReference>
<dbReference type="InterPro" id="IPR002559">
    <property type="entry name" value="Transposase_11"/>
</dbReference>
<dbReference type="PANTHER" id="PTHR30298">
    <property type="entry name" value="H REPEAT-ASSOCIATED PREDICTED TRANSPOSASE"/>
    <property type="match status" value="1"/>
</dbReference>
<feature type="region of interest" description="Disordered" evidence="1">
    <location>
        <begin position="78"/>
        <end position="113"/>
    </location>
</feature>
<reference evidence="4 5" key="1">
    <citation type="submission" date="2022-02" db="EMBL/GenBank/DDBJ databases">
        <title>Mesosutterella porci, a novel member of the family Sutterellaceae from pig feces.</title>
        <authorList>
            <person name="Wylensek D."/>
            <person name="Clavel T."/>
        </authorList>
    </citation>
    <scope>NUCLEOTIDE SEQUENCE [LARGE SCALE GENOMIC DNA]</scope>
    <source>
        <strain evidence="5">oilRF-744-wt-GAM-9</strain>
    </source>
</reference>
<dbReference type="NCBIfam" id="NF033564">
    <property type="entry name" value="transpos_ISAs1"/>
    <property type="match status" value="1"/>
</dbReference>
<sequence>MPVDQKILKLIPEGCRVNWNATNKRYYVFKSKYVYDPSKKRGKEIRTQVGVVVDGKFQFSKSYLLKQQVKELKETAAKAAEKPSARTGKQTAAAAETKPVSDGVKAVPDSASKVKDSRQQSRVVYPLDYVYLVSLLASLSGQTSCVQIADFWASSRPALEALFDDFPRENISHDTVRRLLMLIDPDEFASFYKRLVTPLLDQYLSRVAAVDGQAVRASRTEKAASGRFALTFHDTENGVALCQKVVSGKENEITHAASMVEGLDLSGCVVTADAMNTQRSFAKSLVEAGADYCLAVRENQKTLWHDIRMAFLDVTETRARSWTGDAALEHGRLERRSVRVLPGSVLGPAQCGHWIGLEEGCIVAAVTESTDKKTGRESSQERYFITTLRWDSRLIAEQAARAVRRHRGVENELHYVLDVDFQQDRTQCKNANYLYNRVLLNKFAVGVLNKLQNEESKESAAEPTNKKRWMNKLRSAQTALDALARVYQAAVHA</sequence>
<name>A0ABS9MT45_9BURK</name>
<keyword evidence="5" id="KW-1185">Reference proteome</keyword>
<dbReference type="InterPro" id="IPR047647">
    <property type="entry name" value="ISAs1_transpos"/>
</dbReference>
<dbReference type="Pfam" id="PF13808">
    <property type="entry name" value="DDE_Tnp_1_assoc"/>
    <property type="match status" value="1"/>
</dbReference>
<evidence type="ECO:0000256" key="1">
    <source>
        <dbReference type="SAM" id="MobiDB-lite"/>
    </source>
</evidence>
<dbReference type="InterPro" id="IPR051698">
    <property type="entry name" value="Transposase_11-like"/>
</dbReference>
<dbReference type="InterPro" id="IPR032806">
    <property type="entry name" value="YbfD_N"/>
</dbReference>
<proteinExistence type="predicted"/>
<dbReference type="RefSeq" id="WP_237980324.1">
    <property type="nucleotide sequence ID" value="NZ_JAKNCT010000013.1"/>
</dbReference>
<evidence type="ECO:0000259" key="3">
    <source>
        <dbReference type="Pfam" id="PF13808"/>
    </source>
</evidence>
<evidence type="ECO:0000313" key="5">
    <source>
        <dbReference type="Proteomes" id="UP001297600"/>
    </source>
</evidence>
<organism evidence="4 5">
    <name type="scientific">Mesosutterella porci</name>
    <dbReference type="NCBI Taxonomy" id="2915351"/>
    <lineage>
        <taxon>Bacteria</taxon>
        <taxon>Pseudomonadati</taxon>
        <taxon>Pseudomonadota</taxon>
        <taxon>Betaproteobacteria</taxon>
        <taxon>Burkholderiales</taxon>
        <taxon>Sutterellaceae</taxon>
        <taxon>Mesosutterella</taxon>
    </lineage>
</organism>
<accession>A0ABS9MT45</accession>
<evidence type="ECO:0000313" key="4">
    <source>
        <dbReference type="EMBL" id="MCG5031791.1"/>
    </source>
</evidence>
<dbReference type="PANTHER" id="PTHR30298:SF0">
    <property type="entry name" value="PROTEIN YBFL-RELATED"/>
    <property type="match status" value="1"/>
</dbReference>
<feature type="domain" description="Transposase IS4-like" evidence="2">
    <location>
        <begin position="205"/>
        <end position="441"/>
    </location>
</feature>
<dbReference type="Pfam" id="PF01609">
    <property type="entry name" value="DDE_Tnp_1"/>
    <property type="match status" value="1"/>
</dbReference>
<evidence type="ECO:0000259" key="2">
    <source>
        <dbReference type="Pfam" id="PF01609"/>
    </source>
</evidence>
<gene>
    <name evidence="4" type="ORF">MAF45_10120</name>
</gene>
<feature type="domain" description="H repeat-associated protein N-terminal" evidence="3">
    <location>
        <begin position="112"/>
        <end position="192"/>
    </location>
</feature>
<protein>
    <submittedName>
        <fullName evidence="4">ISAs1 family transposase</fullName>
    </submittedName>
</protein>
<dbReference type="EMBL" id="JAKNCT010000013">
    <property type="protein sequence ID" value="MCG5031791.1"/>
    <property type="molecule type" value="Genomic_DNA"/>
</dbReference>